<evidence type="ECO:0000256" key="5">
    <source>
        <dbReference type="ARBA" id="ARBA00022833"/>
    </source>
</evidence>
<dbReference type="STRING" id="1353952.A0A165CYY4"/>
<dbReference type="EMBL" id="KV424095">
    <property type="protein sequence ID" value="KZT51706.1"/>
    <property type="molecule type" value="Genomic_DNA"/>
</dbReference>
<accession>A0A165CYY4</accession>
<keyword evidence="5" id="KW-0862">Zinc</keyword>
<evidence type="ECO:0000256" key="6">
    <source>
        <dbReference type="ARBA" id="ARBA00022927"/>
    </source>
</evidence>
<keyword evidence="9" id="KW-0833">Ubl conjugation pathway</keyword>
<evidence type="ECO:0000256" key="4">
    <source>
        <dbReference type="ARBA" id="ARBA00022771"/>
    </source>
</evidence>
<organism evidence="14 15">
    <name type="scientific">Calocera cornea HHB12733</name>
    <dbReference type="NCBI Taxonomy" id="1353952"/>
    <lineage>
        <taxon>Eukaryota</taxon>
        <taxon>Fungi</taxon>
        <taxon>Dikarya</taxon>
        <taxon>Basidiomycota</taxon>
        <taxon>Agaricomycotina</taxon>
        <taxon>Dacrymycetes</taxon>
        <taxon>Dacrymycetales</taxon>
        <taxon>Dacrymycetaceae</taxon>
        <taxon>Calocera</taxon>
    </lineage>
</organism>
<keyword evidence="3" id="KW-0479">Metal-binding</keyword>
<dbReference type="GO" id="GO:0030674">
    <property type="term" value="F:protein-macromolecule adaptor activity"/>
    <property type="evidence" value="ECO:0007669"/>
    <property type="project" value="TreeGrafter"/>
</dbReference>
<evidence type="ECO:0000256" key="11">
    <source>
        <dbReference type="PROSITE-ProRule" id="PRU01006"/>
    </source>
</evidence>
<dbReference type="PANTHER" id="PTHR23323">
    <property type="entry name" value="VACUOLAR PROTEIN SORTING-ASSOCIATED PROTEIN"/>
    <property type="match status" value="1"/>
</dbReference>
<feature type="domain" description="RING-type" evidence="13">
    <location>
        <begin position="979"/>
        <end position="1014"/>
    </location>
</feature>
<dbReference type="InterPro" id="IPR016528">
    <property type="entry name" value="VPS11"/>
</dbReference>
<dbReference type="Proteomes" id="UP000076842">
    <property type="component" value="Unassembled WGS sequence"/>
</dbReference>
<dbReference type="PANTHER" id="PTHR23323:SF24">
    <property type="entry name" value="VACUOLAR PROTEIN SORTING-ASSOCIATED PROTEIN 11 HOMOLOG"/>
    <property type="match status" value="1"/>
</dbReference>
<dbReference type="GO" id="GO:0048284">
    <property type="term" value="P:organelle fusion"/>
    <property type="evidence" value="ECO:0007669"/>
    <property type="project" value="TreeGrafter"/>
</dbReference>
<dbReference type="InParanoid" id="A0A165CYY4"/>
<dbReference type="GO" id="GO:0033263">
    <property type="term" value="C:CORVET complex"/>
    <property type="evidence" value="ECO:0007669"/>
    <property type="project" value="UniProtKB-UniRule"/>
</dbReference>
<evidence type="ECO:0000256" key="1">
    <source>
        <dbReference type="ARBA" id="ARBA00007070"/>
    </source>
</evidence>
<dbReference type="InterPro" id="IPR057308">
    <property type="entry name" value="CHCR_PEP5_VPS11"/>
</dbReference>
<dbReference type="CDD" id="cd16688">
    <property type="entry name" value="RING-H2_Vps11"/>
    <property type="match status" value="1"/>
</dbReference>
<gene>
    <name evidence="14" type="ORF">CALCODRAFT_487721</name>
</gene>
<evidence type="ECO:0000313" key="14">
    <source>
        <dbReference type="EMBL" id="KZT51706.1"/>
    </source>
</evidence>
<comment type="subunit">
    <text evidence="9">Component of the homotypic vacuole fusion and vacuole protein sorting (HOPS) complex. Component of the class C core vacuole/endosome tethering (CORVET) complex.</text>
</comment>
<protein>
    <recommendedName>
        <fullName evidence="9">E3 ubiquitin-protein ligase PEP5</fullName>
        <ecNumber evidence="9">2.3.2.27</ecNumber>
    </recommendedName>
</protein>
<proteinExistence type="inferred from homology"/>
<evidence type="ECO:0000256" key="7">
    <source>
        <dbReference type="ARBA" id="ARBA00023136"/>
    </source>
</evidence>
<dbReference type="SUPFAM" id="SSF101898">
    <property type="entry name" value="NHL repeat"/>
    <property type="match status" value="1"/>
</dbReference>
<comment type="subcellular location">
    <subcellularLocation>
        <location evidence="8">Endomembrane system</location>
        <topology evidence="8">Peripheral membrane protein</topology>
        <orientation evidence="8">Cytoplasmic side</orientation>
    </subcellularLocation>
    <subcellularLocation>
        <location evidence="9">Vacuole membrane</location>
        <topology evidence="9">Peripheral membrane protein</topology>
        <orientation evidence="9">Cytoplasmic side</orientation>
    </subcellularLocation>
</comment>
<dbReference type="AlphaFoldDB" id="A0A165CYY4"/>
<dbReference type="GO" id="GO:0006886">
    <property type="term" value="P:intracellular protein transport"/>
    <property type="evidence" value="ECO:0007669"/>
    <property type="project" value="UniProtKB-UniRule"/>
</dbReference>
<sequence length="1069" mass="117303">MASAGAALAPRQFTFFDSYPVKDAQDLASSPAIFRLPTEIVLIASSSVGVLVADVHGLIHVVDRKFERTRSWIAFDAGRVTHMVEKRGILVTLGEEASSRGPVLKIWDLVHSDKRTDGPILLRSIKVGSNSKPFPVSTIALSSTLSHLAIGLGDGTVLLYRNLDQSLFSGSTSLTALPRARTIHEGTPAEPITGLGFREPAVLSPLAEEKGKESEKTERGNMYLFIVTTAKVLVYTATGRGSGGSPQEVDEVGCGLGCAVMDKKGRYMVVARDEALYLCGPEGREPSYAYEGPKSFVQSYRSYLIIVSPPFAPSAGAASATMRLFAAQAESQPSDISKVTIFDLENKYIAFASNFEGGVKDVVCEWGSVFVLCNNGKLCRLEEKPTPAKLDLLYQRSEYSLAIRLAQSLGVSDNGIADIYRRRGDFLYSQGDYDGAMDQFLHTIGHLQPSYVIRKFLDAQRIHNLTTYLQELHSRGLANADHTTLLLNTYTKLKDVAKLDAFIKASSVTSKTEPGEKGEIKEELPFDLDTAIRVCRQAGYYEHAAYLSRKWGRHEDYLRIQIEDAGRYSEALAYLRRLGPEATEHNIARYGRALLSNLPDETTQLLIELCTGAANIAQPSSSPELTNGQAGSGGSYLSYITNNPAGAILTGRAFTNAGSVAAPAITVSQAETHARQPAAATPTTSRPDTPPVGALQTTSITQEKRPSPRLFFAHFVDHPEQFVRFLEAVALYRWGQTVGAAAQSKSLSDMDNEEEADCTAVWNTLLELYLTQSGTLQEQHSPLANVLHAKAVKLLSNDQALPYDRTHALMVCSTQNFTEGLVLLWEKMDAYEDILRFYMDQETSGGPTTDGSASYKVVQYLKAYGPENPQLYPLVLRFLTSSPALLSRHTQDLVSILDTVESEKIIPPVGVLQMLSRNNVASVGVIKMWLMKRIAETRGEIEADHHLIESYRKETKEKEQEIKEISDPSHPRVFHVTNCSACGHPLTLPAVHFMCKHSYHQRCISDQDPECPNCARAHGIIKDIRRNNARMADQHDIFLADVEENGFSAIAAAFGRGVMGGGRVEETPV</sequence>
<dbReference type="Pfam" id="PF12451">
    <property type="entry name" value="VPS11_C"/>
    <property type="match status" value="1"/>
</dbReference>
<keyword evidence="4 10" id="KW-0863">Zinc-finger</keyword>
<keyword evidence="7 9" id="KW-0472">Membrane</keyword>
<dbReference type="Pfam" id="PF17122">
    <property type="entry name" value="zf-C3H2C3"/>
    <property type="match status" value="1"/>
</dbReference>
<dbReference type="GO" id="GO:0006904">
    <property type="term" value="P:vesicle docking involved in exocytosis"/>
    <property type="evidence" value="ECO:0007669"/>
    <property type="project" value="TreeGrafter"/>
</dbReference>
<reference evidence="14 15" key="1">
    <citation type="journal article" date="2016" name="Mol. Biol. Evol.">
        <title>Comparative Genomics of Early-Diverging Mushroom-Forming Fungi Provides Insights into the Origins of Lignocellulose Decay Capabilities.</title>
        <authorList>
            <person name="Nagy L.G."/>
            <person name="Riley R."/>
            <person name="Tritt A."/>
            <person name="Adam C."/>
            <person name="Daum C."/>
            <person name="Floudas D."/>
            <person name="Sun H."/>
            <person name="Yadav J.S."/>
            <person name="Pangilinan J."/>
            <person name="Larsson K.H."/>
            <person name="Matsuura K."/>
            <person name="Barry K."/>
            <person name="Labutti K."/>
            <person name="Kuo R."/>
            <person name="Ohm R.A."/>
            <person name="Bhattacharya S.S."/>
            <person name="Shirouzu T."/>
            <person name="Yoshinaga Y."/>
            <person name="Martin F.M."/>
            <person name="Grigoriev I.V."/>
            <person name="Hibbett D.S."/>
        </authorList>
    </citation>
    <scope>NUCLEOTIDE SEQUENCE [LARGE SCALE GENOMIC DNA]</scope>
    <source>
        <strain evidence="14 15">HHB12733</strain>
    </source>
</reference>
<dbReference type="GO" id="GO:0030897">
    <property type="term" value="C:HOPS complex"/>
    <property type="evidence" value="ECO:0007669"/>
    <property type="project" value="UniProtKB-UniRule"/>
</dbReference>
<evidence type="ECO:0000256" key="12">
    <source>
        <dbReference type="SAM" id="MobiDB-lite"/>
    </source>
</evidence>
<evidence type="ECO:0000256" key="10">
    <source>
        <dbReference type="PROSITE-ProRule" id="PRU00175"/>
    </source>
</evidence>
<dbReference type="GO" id="GO:0000329">
    <property type="term" value="C:fungal-type vacuole membrane"/>
    <property type="evidence" value="ECO:0007669"/>
    <property type="project" value="UniProtKB-UniRule"/>
</dbReference>
<keyword evidence="15" id="KW-1185">Reference proteome</keyword>
<dbReference type="Pfam" id="PF23341">
    <property type="entry name" value="PEP5_VPS11_N"/>
    <property type="match status" value="1"/>
</dbReference>
<dbReference type="GO" id="GO:0007033">
    <property type="term" value="P:vacuole organization"/>
    <property type="evidence" value="ECO:0007669"/>
    <property type="project" value="TreeGrafter"/>
</dbReference>
<evidence type="ECO:0000256" key="9">
    <source>
        <dbReference type="PIRNR" id="PIRNR007860"/>
    </source>
</evidence>
<keyword evidence="2 9" id="KW-0813">Transport</keyword>
<keyword evidence="6 9" id="KW-0653">Protein transport</keyword>
<evidence type="ECO:0000259" key="13">
    <source>
        <dbReference type="PROSITE" id="PS50089"/>
    </source>
</evidence>
<dbReference type="InterPro" id="IPR057307">
    <property type="entry name" value="PEP5_VPS11_N"/>
</dbReference>
<dbReference type="InterPro" id="IPR001841">
    <property type="entry name" value="Znf_RING"/>
</dbReference>
<feature type="region of interest" description="Disordered" evidence="12">
    <location>
        <begin position="670"/>
        <end position="700"/>
    </location>
</feature>
<dbReference type="EC" id="2.3.2.27" evidence="9"/>
<evidence type="ECO:0000256" key="8">
    <source>
        <dbReference type="ARBA" id="ARBA00029433"/>
    </source>
</evidence>
<keyword evidence="9" id="KW-0926">Vacuole</keyword>
<name>A0A165CYY4_9BASI</name>
<dbReference type="PROSITE" id="PS50236">
    <property type="entry name" value="CHCR"/>
    <property type="match status" value="1"/>
</dbReference>
<dbReference type="Pfam" id="PF23356">
    <property type="entry name" value="TPR_PEP5_VPS11"/>
    <property type="match status" value="2"/>
</dbReference>
<dbReference type="GO" id="GO:0007032">
    <property type="term" value="P:endosome organization"/>
    <property type="evidence" value="ECO:0007669"/>
    <property type="project" value="TreeGrafter"/>
</dbReference>
<dbReference type="SUPFAM" id="SSF57850">
    <property type="entry name" value="RING/U-box"/>
    <property type="match status" value="1"/>
</dbReference>
<dbReference type="GO" id="GO:0008270">
    <property type="term" value="F:zinc ion binding"/>
    <property type="evidence" value="ECO:0007669"/>
    <property type="project" value="UniProtKB-KW"/>
</dbReference>
<keyword evidence="9" id="KW-0808">Transferase</keyword>
<feature type="repeat" description="CHCR" evidence="11">
    <location>
        <begin position="440"/>
        <end position="603"/>
    </location>
</feature>
<comment type="similarity">
    <text evidence="1 9">Belongs to the VPS11 family.</text>
</comment>
<dbReference type="PROSITE" id="PS50089">
    <property type="entry name" value="ZF_RING_2"/>
    <property type="match status" value="1"/>
</dbReference>
<dbReference type="GO" id="GO:0061630">
    <property type="term" value="F:ubiquitin protein ligase activity"/>
    <property type="evidence" value="ECO:0007669"/>
    <property type="project" value="UniProtKB-EC"/>
</dbReference>
<dbReference type="PIRSF" id="PIRSF007860">
    <property type="entry name" value="VPS11"/>
    <property type="match status" value="1"/>
</dbReference>
<dbReference type="OrthoDB" id="26184at2759"/>
<comment type="catalytic activity">
    <reaction evidence="9">
        <text>S-ubiquitinyl-[E2 ubiquitin-conjugating enzyme]-L-cysteine + [acceptor protein]-L-lysine = [E2 ubiquitin-conjugating enzyme]-L-cysteine + N(6)-ubiquitinyl-[acceptor protein]-L-lysine.</text>
        <dbReference type="EC" id="2.3.2.27"/>
    </reaction>
</comment>
<evidence type="ECO:0000256" key="2">
    <source>
        <dbReference type="ARBA" id="ARBA00022448"/>
    </source>
</evidence>
<dbReference type="FunCoup" id="A0A165CYY4">
    <property type="interactions" value="235"/>
</dbReference>
<evidence type="ECO:0000256" key="3">
    <source>
        <dbReference type="ARBA" id="ARBA00022723"/>
    </source>
</evidence>
<dbReference type="InterPro" id="IPR024763">
    <property type="entry name" value="VPS11_C"/>
</dbReference>
<dbReference type="InterPro" id="IPR000547">
    <property type="entry name" value="Clathrin_H-chain/VPS_repeat"/>
</dbReference>
<evidence type="ECO:0000313" key="15">
    <source>
        <dbReference type="Proteomes" id="UP000076842"/>
    </source>
</evidence>